<protein>
    <submittedName>
        <fullName evidence="3">Tripartite tricarboxylate transporter substrate binding protein</fullName>
    </submittedName>
</protein>
<name>A0ABP8HEM0_9BURK</name>
<evidence type="ECO:0000313" key="4">
    <source>
        <dbReference type="Proteomes" id="UP001501671"/>
    </source>
</evidence>
<dbReference type="InterPro" id="IPR006311">
    <property type="entry name" value="TAT_signal"/>
</dbReference>
<accession>A0ABP8HEM0</accession>
<dbReference type="CDD" id="cd07012">
    <property type="entry name" value="PBP2_Bug_TTT"/>
    <property type="match status" value="1"/>
</dbReference>
<dbReference type="PROSITE" id="PS51318">
    <property type="entry name" value="TAT"/>
    <property type="match status" value="1"/>
</dbReference>
<dbReference type="PIRSF" id="PIRSF017082">
    <property type="entry name" value="YflP"/>
    <property type="match status" value="1"/>
</dbReference>
<feature type="chain" id="PRO_5046336146" evidence="2">
    <location>
        <begin position="40"/>
        <end position="342"/>
    </location>
</feature>
<dbReference type="InterPro" id="IPR042100">
    <property type="entry name" value="Bug_dom1"/>
</dbReference>
<dbReference type="Gene3D" id="3.40.190.150">
    <property type="entry name" value="Bordetella uptake gene, domain 1"/>
    <property type="match status" value="1"/>
</dbReference>
<dbReference type="EMBL" id="BAABFO010000019">
    <property type="protein sequence ID" value="GAA4338328.1"/>
    <property type="molecule type" value="Genomic_DNA"/>
</dbReference>
<dbReference type="Proteomes" id="UP001501671">
    <property type="component" value="Unassembled WGS sequence"/>
</dbReference>
<dbReference type="Gene3D" id="3.40.190.10">
    <property type="entry name" value="Periplasmic binding protein-like II"/>
    <property type="match status" value="1"/>
</dbReference>
<evidence type="ECO:0000313" key="3">
    <source>
        <dbReference type="EMBL" id="GAA4338328.1"/>
    </source>
</evidence>
<reference evidence="4" key="1">
    <citation type="journal article" date="2019" name="Int. J. Syst. Evol. Microbiol.">
        <title>The Global Catalogue of Microorganisms (GCM) 10K type strain sequencing project: providing services to taxonomists for standard genome sequencing and annotation.</title>
        <authorList>
            <consortium name="The Broad Institute Genomics Platform"/>
            <consortium name="The Broad Institute Genome Sequencing Center for Infectious Disease"/>
            <person name="Wu L."/>
            <person name="Ma J."/>
        </authorList>
    </citation>
    <scope>NUCLEOTIDE SEQUENCE [LARGE SCALE GENOMIC DNA]</scope>
    <source>
        <strain evidence="4">JCM 17666</strain>
    </source>
</reference>
<sequence length="342" mass="35854">MSQNECLSPTRRTLLAAGAAALPAALTGGLGLLPGHAGAQEGDYPSHPITMVVPFAPGGATDVPARIIQQKLGEVLGQQIVVDNRDGANGIVGLGQVQRSKPDGYTIALTNVGSMAVNEHIYSSMPFKPLTDFQAVSMVCDIPGVVVASNKFPPNNVTELIAYIKKNPGKVTFASPGVGSVNRLQVEELALSQGLDLVHVPYKGGAGPMPDLIAGRIDFMFLALATALTHLKGGRIKALGSSTRARLPQLPNVPTLAEQGFPKNVTSSWQGIFVPSATPAPIVRRLHEAIVRTVNDPTVQTAMAEAGLLPQTSASPKEFQDFVAADSAKWGDVVRRAHVTAN</sequence>
<evidence type="ECO:0000256" key="2">
    <source>
        <dbReference type="SAM" id="SignalP"/>
    </source>
</evidence>
<dbReference type="PANTHER" id="PTHR42928">
    <property type="entry name" value="TRICARBOXYLATE-BINDING PROTEIN"/>
    <property type="match status" value="1"/>
</dbReference>
<dbReference type="RefSeq" id="WP_345251189.1">
    <property type="nucleotide sequence ID" value="NZ_BAABFO010000019.1"/>
</dbReference>
<gene>
    <name evidence="3" type="ORF">GCM10023144_35220</name>
</gene>
<comment type="similarity">
    <text evidence="1">Belongs to the UPF0065 (bug) family.</text>
</comment>
<dbReference type="PANTHER" id="PTHR42928:SF5">
    <property type="entry name" value="BLR1237 PROTEIN"/>
    <property type="match status" value="1"/>
</dbReference>
<dbReference type="Pfam" id="PF03401">
    <property type="entry name" value="TctC"/>
    <property type="match status" value="1"/>
</dbReference>
<organism evidence="3 4">
    <name type="scientific">Pigmentiphaga soli</name>
    <dbReference type="NCBI Taxonomy" id="1007095"/>
    <lineage>
        <taxon>Bacteria</taxon>
        <taxon>Pseudomonadati</taxon>
        <taxon>Pseudomonadota</taxon>
        <taxon>Betaproteobacteria</taxon>
        <taxon>Burkholderiales</taxon>
        <taxon>Alcaligenaceae</taxon>
        <taxon>Pigmentiphaga</taxon>
    </lineage>
</organism>
<proteinExistence type="inferred from homology"/>
<feature type="signal peptide" evidence="2">
    <location>
        <begin position="1"/>
        <end position="39"/>
    </location>
</feature>
<evidence type="ECO:0000256" key="1">
    <source>
        <dbReference type="ARBA" id="ARBA00006987"/>
    </source>
</evidence>
<dbReference type="SUPFAM" id="SSF53850">
    <property type="entry name" value="Periplasmic binding protein-like II"/>
    <property type="match status" value="1"/>
</dbReference>
<dbReference type="InterPro" id="IPR005064">
    <property type="entry name" value="BUG"/>
</dbReference>
<keyword evidence="2" id="KW-0732">Signal</keyword>
<comment type="caution">
    <text evidence="3">The sequence shown here is derived from an EMBL/GenBank/DDBJ whole genome shotgun (WGS) entry which is preliminary data.</text>
</comment>
<keyword evidence="4" id="KW-1185">Reference proteome</keyword>